<keyword evidence="6" id="KW-0732">Signal</keyword>
<evidence type="ECO:0000256" key="2">
    <source>
        <dbReference type="ARBA" id="ARBA00008022"/>
    </source>
</evidence>
<feature type="chain" id="PRO_5004778291" evidence="6">
    <location>
        <begin position="21"/>
        <end position="82"/>
    </location>
</feature>
<feature type="signal peptide" evidence="6">
    <location>
        <begin position="1"/>
        <end position="20"/>
    </location>
</feature>
<evidence type="ECO:0000313" key="7">
    <source>
        <dbReference type="EMBL" id="AFP05589.1"/>
    </source>
</evidence>
<name>V9L3H8_CALMI</name>
<comment type="similarity">
    <text evidence="2">Belongs to the hepcidin family.</text>
</comment>
<keyword evidence="4" id="KW-0372">Hormone</keyword>
<keyword evidence="5" id="KW-1015">Disulfide bond</keyword>
<dbReference type="InterPro" id="IPR010500">
    <property type="entry name" value="Hepcidin"/>
</dbReference>
<keyword evidence="3" id="KW-0964">Secreted</keyword>
<evidence type="ECO:0000256" key="5">
    <source>
        <dbReference type="ARBA" id="ARBA00023157"/>
    </source>
</evidence>
<reference evidence="7" key="1">
    <citation type="journal article" date="2014" name="Nature">
        <title>Elephant shark genome provides unique insights into gnathostome evolution.</title>
        <authorList>
            <consortium name="International Elephant Shark Genome Sequencing Consortium"/>
            <person name="Venkatesh B."/>
            <person name="Lee A.P."/>
            <person name="Ravi V."/>
            <person name="Maurya A.K."/>
            <person name="Lian M.M."/>
            <person name="Swann J.B."/>
            <person name="Ohta Y."/>
            <person name="Flajnik M.F."/>
            <person name="Sutoh Y."/>
            <person name="Kasahara M."/>
            <person name="Hoon S."/>
            <person name="Gangu V."/>
            <person name="Roy S.W."/>
            <person name="Irimia M."/>
            <person name="Korzh V."/>
            <person name="Kondrychyn I."/>
            <person name="Lim Z.W."/>
            <person name="Tay B.H."/>
            <person name="Tohari S."/>
            <person name="Kong K.W."/>
            <person name="Ho S."/>
            <person name="Lorente-Galdos B."/>
            <person name="Quilez J."/>
            <person name="Marques-Bonet T."/>
            <person name="Raney B.J."/>
            <person name="Ingham P.W."/>
            <person name="Tay A."/>
            <person name="Hillier L.W."/>
            <person name="Minx P."/>
            <person name="Boehm T."/>
            <person name="Wilson R.K."/>
            <person name="Brenner S."/>
            <person name="Warren W.C."/>
        </authorList>
    </citation>
    <scope>NUCLEOTIDE SEQUENCE</scope>
    <source>
        <tissue evidence="7">Liver</tissue>
    </source>
</reference>
<dbReference type="GO" id="GO:0006879">
    <property type="term" value="P:intracellular iron ion homeostasis"/>
    <property type="evidence" value="ECO:0007669"/>
    <property type="project" value="InterPro"/>
</dbReference>
<sequence>MGKVMIMVMFVMLCVHTLYCVSLSQTRVEPSLLTDESVKQVDPQAVSRVKRWSHLSICVYCCNCCPQRSSRKKKQCGFCCRT</sequence>
<organism evidence="7">
    <name type="scientific">Callorhinchus milii</name>
    <name type="common">Ghost shark</name>
    <dbReference type="NCBI Taxonomy" id="7868"/>
    <lineage>
        <taxon>Eukaryota</taxon>
        <taxon>Metazoa</taxon>
        <taxon>Chordata</taxon>
        <taxon>Craniata</taxon>
        <taxon>Vertebrata</taxon>
        <taxon>Chondrichthyes</taxon>
        <taxon>Holocephali</taxon>
        <taxon>Chimaeriformes</taxon>
        <taxon>Callorhinchidae</taxon>
        <taxon>Callorhinchus</taxon>
    </lineage>
</organism>
<evidence type="ECO:0000256" key="6">
    <source>
        <dbReference type="SAM" id="SignalP"/>
    </source>
</evidence>
<dbReference type="GO" id="GO:0005179">
    <property type="term" value="F:hormone activity"/>
    <property type="evidence" value="ECO:0007669"/>
    <property type="project" value="UniProtKB-KW"/>
</dbReference>
<protein>
    <submittedName>
        <fullName evidence="7">Hepcidin-2</fullName>
    </submittedName>
</protein>
<dbReference type="EMBL" id="JW873071">
    <property type="protein sequence ID" value="AFP05589.1"/>
    <property type="molecule type" value="mRNA"/>
</dbReference>
<dbReference type="Pfam" id="PF06446">
    <property type="entry name" value="Hepcidin"/>
    <property type="match status" value="1"/>
</dbReference>
<dbReference type="AlphaFoldDB" id="V9L3H8"/>
<evidence type="ECO:0000256" key="3">
    <source>
        <dbReference type="ARBA" id="ARBA00022525"/>
    </source>
</evidence>
<accession>V9L3H8</accession>
<comment type="subcellular location">
    <subcellularLocation>
        <location evidence="1">Secreted</location>
    </subcellularLocation>
</comment>
<dbReference type="GO" id="GO:0005576">
    <property type="term" value="C:extracellular region"/>
    <property type="evidence" value="ECO:0007669"/>
    <property type="project" value="UniProtKB-SubCell"/>
</dbReference>
<evidence type="ECO:0000256" key="4">
    <source>
        <dbReference type="ARBA" id="ARBA00022702"/>
    </source>
</evidence>
<evidence type="ECO:0000256" key="1">
    <source>
        <dbReference type="ARBA" id="ARBA00004613"/>
    </source>
</evidence>
<proteinExistence type="evidence at transcript level"/>